<name>S0DE52_9ZZZZ</name>
<proteinExistence type="predicted"/>
<evidence type="ECO:0000256" key="2">
    <source>
        <dbReference type="ARBA" id="ARBA00022448"/>
    </source>
</evidence>
<keyword evidence="2" id="KW-0813">Transport</keyword>
<dbReference type="InterPro" id="IPR006059">
    <property type="entry name" value="SBP"/>
</dbReference>
<keyword evidence="3" id="KW-0732">Signal</keyword>
<dbReference type="Pfam" id="PF13416">
    <property type="entry name" value="SBP_bac_8"/>
    <property type="match status" value="1"/>
</dbReference>
<dbReference type="SUPFAM" id="SSF53850">
    <property type="entry name" value="Periplasmic binding protein-like II"/>
    <property type="match status" value="1"/>
</dbReference>
<dbReference type="AlphaFoldDB" id="S0DE52"/>
<gene>
    <name evidence="4" type="ORF">BN138_575</name>
</gene>
<protein>
    <submittedName>
        <fullName evidence="4">Putative sn-glycerol-3-phosphate-binding periplasmic protein</fullName>
    </submittedName>
</protein>
<reference evidence="4" key="2">
    <citation type="journal article" date="2013" name="Biotechnol. Biofuels">
        <title>Mining for hemicellulases in the fungus-growing termite Pseudacanthotermes militaris using functional metagenomics.</title>
        <authorList>
            <person name="Bastien G."/>
            <person name="Arnal G."/>
            <person name="Bozonnet S."/>
            <person name="Laguerre S."/>
            <person name="Ferreira F."/>
            <person name="Faure R."/>
            <person name="Henrissat B."/>
            <person name="Lefevre F."/>
            <person name="Robe P."/>
            <person name="Bouchez O."/>
            <person name="Noirot C."/>
            <person name="Dumon C."/>
            <person name="O'Donohue M."/>
        </authorList>
    </citation>
    <scope>NUCLEOTIDE SEQUENCE</scope>
</reference>
<accession>S0DE52</accession>
<dbReference type="PANTHER" id="PTHR43649">
    <property type="entry name" value="ARABINOSE-BINDING PROTEIN-RELATED"/>
    <property type="match status" value="1"/>
</dbReference>
<comment type="subcellular location">
    <subcellularLocation>
        <location evidence="1">Cell envelope</location>
    </subcellularLocation>
</comment>
<dbReference type="PANTHER" id="PTHR43649:SF31">
    <property type="entry name" value="SN-GLYCEROL-3-PHOSPHATE-BINDING PERIPLASMIC PROTEIN UGPB"/>
    <property type="match status" value="1"/>
</dbReference>
<dbReference type="EMBL" id="HF548295">
    <property type="protein sequence ID" value="CCO21387.1"/>
    <property type="molecule type" value="Genomic_DNA"/>
</dbReference>
<evidence type="ECO:0000256" key="1">
    <source>
        <dbReference type="ARBA" id="ARBA00004196"/>
    </source>
</evidence>
<reference evidence="4" key="1">
    <citation type="submission" date="2012-10" db="EMBL/GenBank/DDBJ databases">
        <authorList>
            <person name="Sandrine L."/>
        </authorList>
    </citation>
    <scope>NUCLEOTIDE SEQUENCE</scope>
</reference>
<dbReference type="InterPro" id="IPR050490">
    <property type="entry name" value="Bact_solute-bd_prot1"/>
</dbReference>
<dbReference type="GO" id="GO:0030313">
    <property type="term" value="C:cell envelope"/>
    <property type="evidence" value="ECO:0007669"/>
    <property type="project" value="UniProtKB-SubCell"/>
</dbReference>
<evidence type="ECO:0000256" key="3">
    <source>
        <dbReference type="ARBA" id="ARBA00022729"/>
    </source>
</evidence>
<evidence type="ECO:0000313" key="4">
    <source>
        <dbReference type="EMBL" id="CCO21387.1"/>
    </source>
</evidence>
<organism evidence="4">
    <name type="scientific">termite gut metagenome</name>
    <dbReference type="NCBI Taxonomy" id="433724"/>
    <lineage>
        <taxon>unclassified sequences</taxon>
        <taxon>metagenomes</taxon>
        <taxon>organismal metagenomes</taxon>
    </lineage>
</organism>
<sequence length="388" mass="43111">MKLINAMMNIISSRLQNAIAAFRSNKQPAILQVFEIGTATMMLSGAVYPAYQLMEDQGVKVDWNDYVGSIKNYYADTKGNLWSFPFNSSTFVLYVNTTMFEKAGIKDMPNTWQELEADMRQMKAAGVKCTHAYEISPANQWEQTHTIANVALATNNNGYDGLDTKLLYDKSIFRNHVAMLKNWLDQGLATYYRPKSGLSSREAFGHAECATYAGSIAGYGATLEEMPKDQSWKVIPLPTHEGYTRHNTSVGGASLWTFKGFDAKTYKGVAAFYAWLGKPEQQKAFSEATGYIPTTNSGYQLMLDSGSYSGPRESMRVAMESLRYGEPTPLTRGMRLGNMAQLRQIVTEEMEKIFAGTVSVDDGLANGVRRSNEVLARFAQGYAGKQLP</sequence>
<dbReference type="Gene3D" id="3.40.190.10">
    <property type="entry name" value="Periplasmic binding protein-like II"/>
    <property type="match status" value="2"/>
</dbReference>